<gene>
    <name evidence="2" type="ORF">JX265_012286</name>
</gene>
<dbReference type="OrthoDB" id="5347061at2759"/>
<accession>A0A9P9WAH0</accession>
<comment type="caution">
    <text evidence="2">The sequence shown here is derived from an EMBL/GenBank/DDBJ whole genome shotgun (WGS) entry which is preliminary data.</text>
</comment>
<dbReference type="PANTHER" id="PTHR33112">
    <property type="entry name" value="DOMAIN PROTEIN, PUTATIVE-RELATED"/>
    <property type="match status" value="1"/>
</dbReference>
<feature type="domain" description="Heterokaryon incompatibility" evidence="1">
    <location>
        <begin position="206"/>
        <end position="361"/>
    </location>
</feature>
<dbReference type="PANTHER" id="PTHR33112:SF16">
    <property type="entry name" value="HETEROKARYON INCOMPATIBILITY DOMAIN-CONTAINING PROTEIN"/>
    <property type="match status" value="1"/>
</dbReference>
<dbReference type="InterPro" id="IPR010730">
    <property type="entry name" value="HET"/>
</dbReference>
<dbReference type="EMBL" id="JAFIMR010000051">
    <property type="protein sequence ID" value="KAI1855098.1"/>
    <property type="molecule type" value="Genomic_DNA"/>
</dbReference>
<protein>
    <recommendedName>
        <fullName evidence="1">Heterokaryon incompatibility domain-containing protein</fullName>
    </recommendedName>
</protein>
<sequence>MALCHTCVRLAREWLIPRMIYISTQNHTDPPEQPLHWWHHSSWESLEAAAGECELCHLILTEAARPRLPDKFNYLHNISAEVPDENARKLRCQVFGGKQLEIFSKEKQLLVTLRTGFDDESRSRAPETLRKVFTARIVSPSPEDDRNWSNVKEWISRCHSSHPRCSAWANRDAHARHLPTRVVDVGDDDDATVRLRITKDDDQSQYIALSYCWGQTRTQMVTTSANIQERIDGITLSSMPRTHRDAVTIARKLGIRYIWIDALCIIQGDREDWSREAALMHKVYSRAALTIGGLSASNVDGPLLPQRTARHRIAVPIPWPFTSGPYASDKPYQVFITPQFQDFDKAFDGSPLSTRGWTFQERAMSARFLHLAPELFHWECRESAVHEGDSIEAHHVPYGLGLFNNVYEPKGEILKILMHNAWADAINEYTKRSLTVGGDKLPALAGIARIYGEQGKLGVYVAGLWEDEFLKHLLWQADRTTGAQHKRAQAFCSPSWSWASIDGPIENPAIKRAFAGLRMLEDLGSETRHTGALTVFTATVERDDADEYGIVESGHLKAAGTLLEAWCLMTRLTPKTGERVIGIPSGVSIGSCILDVEVDDLAINVWMAPVLLCEKLFENRIKQSEVLILKDITATHQQGFTGKVFERIGKGRVHYYAFQNSVREDYTIV</sequence>
<proteinExistence type="predicted"/>
<keyword evidence="3" id="KW-1185">Reference proteome</keyword>
<evidence type="ECO:0000259" key="1">
    <source>
        <dbReference type="Pfam" id="PF06985"/>
    </source>
</evidence>
<name>A0A9P9WAH0_9PEZI</name>
<dbReference type="Proteomes" id="UP000829685">
    <property type="component" value="Unassembled WGS sequence"/>
</dbReference>
<evidence type="ECO:0000313" key="2">
    <source>
        <dbReference type="EMBL" id="KAI1855098.1"/>
    </source>
</evidence>
<dbReference type="Pfam" id="PF06985">
    <property type="entry name" value="HET"/>
    <property type="match status" value="1"/>
</dbReference>
<dbReference type="AlphaFoldDB" id="A0A9P9WAH0"/>
<reference evidence="2" key="1">
    <citation type="submission" date="2021-03" db="EMBL/GenBank/DDBJ databases">
        <title>Revisited historic fungal species revealed as producer of novel bioactive compounds through whole genome sequencing and comparative genomics.</title>
        <authorList>
            <person name="Vignolle G.A."/>
            <person name="Hochenegger N."/>
            <person name="Mach R.L."/>
            <person name="Mach-Aigner A.R."/>
            <person name="Javad Rahimi M."/>
            <person name="Salim K.A."/>
            <person name="Chan C.M."/>
            <person name="Lim L.B.L."/>
            <person name="Cai F."/>
            <person name="Druzhinina I.S."/>
            <person name="U'Ren J.M."/>
            <person name="Derntl C."/>
        </authorList>
    </citation>
    <scope>NUCLEOTIDE SEQUENCE</scope>
    <source>
        <strain evidence="2">TUCIM 5799</strain>
    </source>
</reference>
<evidence type="ECO:0000313" key="3">
    <source>
        <dbReference type="Proteomes" id="UP000829685"/>
    </source>
</evidence>
<organism evidence="2 3">
    <name type="scientific">Neoarthrinium moseri</name>
    <dbReference type="NCBI Taxonomy" id="1658444"/>
    <lineage>
        <taxon>Eukaryota</taxon>
        <taxon>Fungi</taxon>
        <taxon>Dikarya</taxon>
        <taxon>Ascomycota</taxon>
        <taxon>Pezizomycotina</taxon>
        <taxon>Sordariomycetes</taxon>
        <taxon>Xylariomycetidae</taxon>
        <taxon>Amphisphaeriales</taxon>
        <taxon>Apiosporaceae</taxon>
        <taxon>Neoarthrinium</taxon>
    </lineage>
</organism>